<dbReference type="GO" id="GO:0042744">
    <property type="term" value="P:hydrogen peroxide catabolic process"/>
    <property type="evidence" value="ECO:0007669"/>
    <property type="project" value="TreeGrafter"/>
</dbReference>
<keyword evidence="11" id="KW-1185">Reference proteome</keyword>
<dbReference type="GO" id="GO:0034599">
    <property type="term" value="P:cellular response to oxidative stress"/>
    <property type="evidence" value="ECO:0007669"/>
    <property type="project" value="InterPro"/>
</dbReference>
<comment type="function">
    <text evidence="8">Thiol-specific peroxidase that catalyzes the reduction of hydrogen peroxide and organic hydroperoxides to water and alcohols, respectively. Plays a role in cell protection against oxidative stress by detoxifying peroxides.</text>
</comment>
<dbReference type="EMBL" id="LGRX02033074">
    <property type="protein sequence ID" value="KAK3243204.1"/>
    <property type="molecule type" value="Genomic_DNA"/>
</dbReference>
<dbReference type="InterPro" id="IPR013766">
    <property type="entry name" value="Thioredoxin_domain"/>
</dbReference>
<dbReference type="PANTHER" id="PTHR10430:SF16">
    <property type="entry name" value="PEROXIREDOXIN-5, MITOCHONDRIAL"/>
    <property type="match status" value="1"/>
</dbReference>
<accession>A0AAE0EWV8</accession>
<dbReference type="InterPro" id="IPR037944">
    <property type="entry name" value="PRX5-like"/>
</dbReference>
<proteinExistence type="inferred from homology"/>
<feature type="domain" description="Thioredoxin" evidence="9">
    <location>
        <begin position="23"/>
        <end position="180"/>
    </location>
</feature>
<keyword evidence="4 8" id="KW-0575">Peroxidase</keyword>
<evidence type="ECO:0000313" key="10">
    <source>
        <dbReference type="EMBL" id="KAK3243204.1"/>
    </source>
</evidence>
<evidence type="ECO:0000256" key="8">
    <source>
        <dbReference type="RuleBase" id="RU366011"/>
    </source>
</evidence>
<feature type="active site" description="Cysteine sulfenic acid (-SOH) intermediate" evidence="7">
    <location>
        <position position="68"/>
    </location>
</feature>
<evidence type="ECO:0000256" key="5">
    <source>
        <dbReference type="ARBA" id="ARBA00022862"/>
    </source>
</evidence>
<name>A0AAE0EWV8_9CHLO</name>
<dbReference type="GO" id="GO:0005737">
    <property type="term" value="C:cytoplasm"/>
    <property type="evidence" value="ECO:0007669"/>
    <property type="project" value="TreeGrafter"/>
</dbReference>
<keyword evidence="6 8" id="KW-0560">Oxidoreductase</keyword>
<dbReference type="AlphaFoldDB" id="A0AAE0EWV8"/>
<dbReference type="SUPFAM" id="SSF52833">
    <property type="entry name" value="Thioredoxin-like"/>
    <property type="match status" value="1"/>
</dbReference>
<comment type="catalytic activity">
    <reaction evidence="1">
        <text>[glutaredoxin]-dithiol + a hydroperoxide = [glutaredoxin]-disulfide + an alcohol + H2O</text>
        <dbReference type="Rhea" id="RHEA:62624"/>
        <dbReference type="Rhea" id="RHEA-COMP:10729"/>
        <dbReference type="Rhea" id="RHEA-COMP:10730"/>
        <dbReference type="ChEBI" id="CHEBI:15377"/>
        <dbReference type="ChEBI" id="CHEBI:29950"/>
        <dbReference type="ChEBI" id="CHEBI:30879"/>
        <dbReference type="ChEBI" id="CHEBI:35924"/>
        <dbReference type="ChEBI" id="CHEBI:50058"/>
        <dbReference type="EC" id="1.11.1.25"/>
    </reaction>
</comment>
<evidence type="ECO:0000256" key="1">
    <source>
        <dbReference type="ARBA" id="ARBA00001711"/>
    </source>
</evidence>
<keyword evidence="5 8" id="KW-0049">Antioxidant</keyword>
<dbReference type="PROSITE" id="PS51352">
    <property type="entry name" value="THIOREDOXIN_2"/>
    <property type="match status" value="1"/>
</dbReference>
<organism evidence="10 11">
    <name type="scientific">Cymbomonas tetramitiformis</name>
    <dbReference type="NCBI Taxonomy" id="36881"/>
    <lineage>
        <taxon>Eukaryota</taxon>
        <taxon>Viridiplantae</taxon>
        <taxon>Chlorophyta</taxon>
        <taxon>Pyramimonadophyceae</taxon>
        <taxon>Pyramimonadales</taxon>
        <taxon>Pyramimonadaceae</taxon>
        <taxon>Cymbomonas</taxon>
    </lineage>
</organism>
<evidence type="ECO:0000256" key="4">
    <source>
        <dbReference type="ARBA" id="ARBA00022559"/>
    </source>
</evidence>
<dbReference type="Proteomes" id="UP001190700">
    <property type="component" value="Unassembled WGS sequence"/>
</dbReference>
<evidence type="ECO:0000256" key="2">
    <source>
        <dbReference type="ARBA" id="ARBA00010505"/>
    </source>
</evidence>
<dbReference type="InterPro" id="IPR036249">
    <property type="entry name" value="Thioredoxin-like_sf"/>
</dbReference>
<gene>
    <name evidence="10" type="ORF">CYMTET_47123</name>
</gene>
<dbReference type="PANTHER" id="PTHR10430">
    <property type="entry name" value="PEROXIREDOXIN"/>
    <property type="match status" value="1"/>
</dbReference>
<dbReference type="InterPro" id="IPR013740">
    <property type="entry name" value="Redoxin"/>
</dbReference>
<comment type="similarity">
    <text evidence="2 8">Belongs to the peroxiredoxin family. Prx5 subfamily.</text>
</comment>
<keyword evidence="8" id="KW-0676">Redox-active center</keyword>
<dbReference type="Pfam" id="PF08534">
    <property type="entry name" value="Redoxin"/>
    <property type="match status" value="1"/>
</dbReference>
<evidence type="ECO:0000313" key="11">
    <source>
        <dbReference type="Proteomes" id="UP001190700"/>
    </source>
</evidence>
<sequence length="183" mass="19681">MNRAVSFFHKRATPSAAHLFRAYSTPTTVPEAQVALWTADGPKVVSSTEVFKGKVVAFSIPGAFTPVCQNTHVPGFVEKAAEFKKLGVRVSCISVNDPFVLEAFKKECKAEDIEMIGDFTAELCKSMGKTIDATGLGLGVRGDRFAFYAEDGVIKSFGSEESPLEVTASSAESMLKEVEKSSV</sequence>
<comment type="caution">
    <text evidence="10">The sequence shown here is derived from an EMBL/GenBank/DDBJ whole genome shotgun (WGS) entry which is preliminary data.</text>
</comment>
<evidence type="ECO:0000259" key="9">
    <source>
        <dbReference type="PROSITE" id="PS51352"/>
    </source>
</evidence>
<reference evidence="10 11" key="1">
    <citation type="journal article" date="2015" name="Genome Biol. Evol.">
        <title>Comparative Genomics of a Bacterivorous Green Alga Reveals Evolutionary Causalities and Consequences of Phago-Mixotrophic Mode of Nutrition.</title>
        <authorList>
            <person name="Burns J.A."/>
            <person name="Paasch A."/>
            <person name="Narechania A."/>
            <person name="Kim E."/>
        </authorList>
    </citation>
    <scope>NUCLEOTIDE SEQUENCE [LARGE SCALE GENOMIC DNA]</scope>
    <source>
        <strain evidence="10 11">PLY_AMNH</strain>
    </source>
</reference>
<dbReference type="EC" id="1.11.1.25" evidence="3 8"/>
<evidence type="ECO:0000256" key="3">
    <source>
        <dbReference type="ARBA" id="ARBA00013016"/>
    </source>
</evidence>
<dbReference type="GO" id="GO:0008379">
    <property type="term" value="F:thioredoxin peroxidase activity"/>
    <property type="evidence" value="ECO:0007669"/>
    <property type="project" value="InterPro"/>
</dbReference>
<evidence type="ECO:0000256" key="7">
    <source>
        <dbReference type="PIRSR" id="PIRSR637944-1"/>
    </source>
</evidence>
<dbReference type="CDD" id="cd03013">
    <property type="entry name" value="PRX5_like"/>
    <property type="match status" value="1"/>
</dbReference>
<protein>
    <recommendedName>
        <fullName evidence="3 8">Glutaredoxin-dependent peroxiredoxin</fullName>
        <ecNumber evidence="3 8">1.11.1.25</ecNumber>
    </recommendedName>
</protein>
<dbReference type="Gene3D" id="3.40.30.10">
    <property type="entry name" value="Glutaredoxin"/>
    <property type="match status" value="1"/>
</dbReference>
<evidence type="ECO:0000256" key="6">
    <source>
        <dbReference type="ARBA" id="ARBA00023002"/>
    </source>
</evidence>
<dbReference type="GO" id="GO:0045454">
    <property type="term" value="P:cell redox homeostasis"/>
    <property type="evidence" value="ECO:0007669"/>
    <property type="project" value="TreeGrafter"/>
</dbReference>